<keyword evidence="5 8" id="KW-0676">Redox-active center</keyword>
<evidence type="ECO:0000256" key="3">
    <source>
        <dbReference type="ARBA" id="ARBA00022982"/>
    </source>
</evidence>
<comment type="similarity">
    <text evidence="1 6">Belongs to the thioredoxin family.</text>
</comment>
<evidence type="ECO:0000259" key="9">
    <source>
        <dbReference type="PROSITE" id="PS51352"/>
    </source>
</evidence>
<accession>A0A0G9GUA5</accession>
<evidence type="ECO:0000256" key="4">
    <source>
        <dbReference type="ARBA" id="ARBA00023157"/>
    </source>
</evidence>
<dbReference type="AlphaFoldDB" id="A0A0G9GUA5"/>
<reference evidence="13 14" key="1">
    <citation type="submission" date="2016-03" db="EMBL/GenBank/DDBJ databases">
        <title>Comparative genomics of 54 Lactobacillus plantarum strains reveals genomic uncoupling from niche constraints.</title>
        <authorList>
            <person name="Martino M.E."/>
        </authorList>
    </citation>
    <scope>NUCLEOTIDE SEQUENCE [LARGE SCALE GENOMIC DNA]</scope>
    <source>
        <strain evidence="10 14">19.1</strain>
        <strain evidence="11 13">NAB2</strain>
    </source>
</reference>
<dbReference type="EMBL" id="LUXO01000033">
    <property type="protein sequence ID" value="KZV01966.1"/>
    <property type="molecule type" value="Genomic_DNA"/>
</dbReference>
<dbReference type="PANTHER" id="PTHR45663">
    <property type="entry name" value="GEO12009P1"/>
    <property type="match status" value="1"/>
</dbReference>
<dbReference type="Proteomes" id="UP000076882">
    <property type="component" value="Unassembled WGS sequence"/>
</dbReference>
<dbReference type="PROSITE" id="PS51352">
    <property type="entry name" value="THIOREDOXIN_2"/>
    <property type="match status" value="1"/>
</dbReference>
<dbReference type="OMA" id="RMFAPTY"/>
<feature type="site" description="Contributes to redox potential value" evidence="7">
    <location>
        <position position="30"/>
    </location>
</feature>
<dbReference type="GeneID" id="98309686"/>
<reference evidence="12 15" key="2">
    <citation type="submission" date="2020-12" db="EMBL/GenBank/DDBJ databases">
        <title>Whole genome sequencing of Lactobacillus plantarum PC518.</title>
        <authorList>
            <person name="Guo Q."/>
        </authorList>
    </citation>
    <scope>NUCLEOTIDE SEQUENCE [LARGE SCALE GENOMIC DNA]</scope>
    <source>
        <strain evidence="12 15">PC518</strain>
    </source>
</reference>
<dbReference type="Proteomes" id="UP000595466">
    <property type="component" value="Chromosome"/>
</dbReference>
<dbReference type="EMBL" id="CP066817">
    <property type="protein sequence ID" value="QQM60807.1"/>
    <property type="molecule type" value="Genomic_DNA"/>
</dbReference>
<evidence type="ECO:0000256" key="2">
    <source>
        <dbReference type="ARBA" id="ARBA00022448"/>
    </source>
</evidence>
<dbReference type="Gene3D" id="3.40.30.10">
    <property type="entry name" value="Glutaredoxin"/>
    <property type="match status" value="1"/>
</dbReference>
<dbReference type="GO" id="GO:0045454">
    <property type="term" value="P:cell redox homeostasis"/>
    <property type="evidence" value="ECO:0007669"/>
    <property type="project" value="TreeGrafter"/>
</dbReference>
<feature type="domain" description="Thioredoxin" evidence="9">
    <location>
        <begin position="1"/>
        <end position="106"/>
    </location>
</feature>
<dbReference type="GO" id="GO:0005829">
    <property type="term" value="C:cytosol"/>
    <property type="evidence" value="ECO:0007669"/>
    <property type="project" value="TreeGrafter"/>
</dbReference>
<evidence type="ECO:0000313" key="13">
    <source>
        <dbReference type="Proteomes" id="UP000076872"/>
    </source>
</evidence>
<proteinExistence type="inferred from homology"/>
<evidence type="ECO:0000313" key="12">
    <source>
        <dbReference type="EMBL" id="QQM60807.1"/>
    </source>
</evidence>
<feature type="site" description="Deprotonates C-terminal active site Cys" evidence="7">
    <location>
        <position position="22"/>
    </location>
</feature>
<evidence type="ECO:0000313" key="15">
    <source>
        <dbReference type="Proteomes" id="UP000595466"/>
    </source>
</evidence>
<keyword evidence="4 8" id="KW-1015">Disulfide bond</keyword>
<dbReference type="KEGG" id="lpb:SH83_14250"/>
<feature type="site" description="Contributes to redox potential value" evidence="7">
    <location>
        <position position="29"/>
    </location>
</feature>
<evidence type="ECO:0000313" key="11">
    <source>
        <dbReference type="EMBL" id="KZV01966.1"/>
    </source>
</evidence>
<dbReference type="Pfam" id="PF00085">
    <property type="entry name" value="Thioredoxin"/>
    <property type="match status" value="1"/>
</dbReference>
<dbReference type="InterPro" id="IPR005746">
    <property type="entry name" value="Thioredoxin"/>
</dbReference>
<dbReference type="GO" id="GO:0015035">
    <property type="term" value="F:protein-disulfide reductase activity"/>
    <property type="evidence" value="ECO:0007669"/>
    <property type="project" value="InterPro"/>
</dbReference>
<evidence type="ECO:0000313" key="14">
    <source>
        <dbReference type="Proteomes" id="UP000076882"/>
    </source>
</evidence>
<evidence type="ECO:0000256" key="8">
    <source>
        <dbReference type="PIRSR" id="PIRSR000077-4"/>
    </source>
</evidence>
<dbReference type="InterPro" id="IPR036249">
    <property type="entry name" value="Thioredoxin-like_sf"/>
</dbReference>
<evidence type="ECO:0000256" key="5">
    <source>
        <dbReference type="ARBA" id="ARBA00023284"/>
    </source>
</evidence>
<organism evidence="10 14">
    <name type="scientific">Lactiplantibacillus plantarum</name>
    <name type="common">Lactobacillus plantarum</name>
    <dbReference type="NCBI Taxonomy" id="1590"/>
    <lineage>
        <taxon>Bacteria</taxon>
        <taxon>Bacillati</taxon>
        <taxon>Bacillota</taxon>
        <taxon>Bacilli</taxon>
        <taxon>Lactobacillales</taxon>
        <taxon>Lactobacillaceae</taxon>
        <taxon>Lactiplantibacillus</taxon>
    </lineage>
</organism>
<dbReference type="PANTHER" id="PTHR45663:SF11">
    <property type="entry name" value="GEO12009P1"/>
    <property type="match status" value="1"/>
</dbReference>
<dbReference type="CDD" id="cd02947">
    <property type="entry name" value="TRX_family"/>
    <property type="match status" value="1"/>
</dbReference>
<feature type="active site" description="Nucleophile" evidence="7">
    <location>
        <position position="28"/>
    </location>
</feature>
<evidence type="ECO:0000256" key="7">
    <source>
        <dbReference type="PIRSR" id="PIRSR000077-1"/>
    </source>
</evidence>
<keyword evidence="2" id="KW-0813">Transport</keyword>
<feature type="disulfide bond" description="Redox-active" evidence="8">
    <location>
        <begin position="28"/>
        <end position="31"/>
    </location>
</feature>
<feature type="active site" description="Nucleophile" evidence="7">
    <location>
        <position position="31"/>
    </location>
</feature>
<gene>
    <name evidence="12" type="ORF">JH395_14020</name>
    <name evidence="10" type="ORF">Lp19_0673</name>
    <name evidence="11" type="ORF">NAB2_2586</name>
</gene>
<evidence type="ECO:0000256" key="6">
    <source>
        <dbReference type="PIRNR" id="PIRNR000077"/>
    </source>
</evidence>
<evidence type="ECO:0000256" key="1">
    <source>
        <dbReference type="ARBA" id="ARBA00008987"/>
    </source>
</evidence>
<dbReference type="Proteomes" id="UP000076872">
    <property type="component" value="Unassembled WGS sequence"/>
</dbReference>
<evidence type="ECO:0000313" key="10">
    <source>
        <dbReference type="EMBL" id="KZU96697.1"/>
    </source>
</evidence>
<dbReference type="RefSeq" id="WP_003643543.1">
    <property type="nucleotide sequence ID" value="NZ_BAAFRT010000001.1"/>
</dbReference>
<keyword evidence="3" id="KW-0249">Electron transport</keyword>
<dbReference type="PRINTS" id="PR00421">
    <property type="entry name" value="THIOREDOXIN"/>
</dbReference>
<dbReference type="InterPro" id="IPR013766">
    <property type="entry name" value="Thioredoxin_domain"/>
</dbReference>
<name>A0A0G9GUA5_LACPN</name>
<dbReference type="EMBL" id="LUXM01000018">
    <property type="protein sequence ID" value="KZU96697.1"/>
    <property type="molecule type" value="Genomic_DNA"/>
</dbReference>
<dbReference type="SMR" id="A0A0G9GUA5"/>
<dbReference type="PIRSF" id="PIRSF000077">
    <property type="entry name" value="Thioredoxin"/>
    <property type="match status" value="1"/>
</dbReference>
<protein>
    <recommendedName>
        <fullName evidence="6">Thioredoxin</fullName>
    </recommendedName>
</protein>
<dbReference type="SUPFAM" id="SSF52833">
    <property type="entry name" value="Thioredoxin-like"/>
    <property type="match status" value="1"/>
</dbReference>
<sequence>MIKEIHDQDFAKETDTGIAVIDFRADWCPPCRMMDPILKSLSEDPAYKDQVNFVSLNIDHDQATASQFQVQGIPTFLIKKDGQVVSHMVGARPKPDFEAELKKALA</sequence>
<dbReference type="PATRIC" id="fig|1590.142.peg.3040"/>